<reference evidence="2" key="1">
    <citation type="submission" date="2013-08" db="EMBL/GenBank/DDBJ databases">
        <title>Gene expansion shapes genome architecture in the human pathogen Lichtheimia corymbifera: an evolutionary genomics analysis in the ancient terrestrial Mucorales (Mucoromycotina).</title>
        <authorList>
            <person name="Schwartze V.U."/>
            <person name="Winter S."/>
            <person name="Shelest E."/>
            <person name="Marcet-Houben M."/>
            <person name="Horn F."/>
            <person name="Wehner S."/>
            <person name="Hoffmann K."/>
            <person name="Riege K."/>
            <person name="Sammeth M."/>
            <person name="Nowrousian M."/>
            <person name="Valiante V."/>
            <person name="Linde J."/>
            <person name="Jacobsen I.D."/>
            <person name="Marz M."/>
            <person name="Brakhage A.A."/>
            <person name="Gabaldon T."/>
            <person name="Bocker S."/>
            <person name="Voigt K."/>
        </authorList>
    </citation>
    <scope>NUCLEOTIDE SEQUENCE [LARGE SCALE GENOMIC DNA]</scope>
    <source>
        <strain evidence="2">FSU 9682</strain>
    </source>
</reference>
<dbReference type="VEuPathDB" id="FungiDB:LCOR_06806.1"/>
<accession>A0A068S0A2</accession>
<feature type="transmembrane region" description="Helical" evidence="1">
    <location>
        <begin position="119"/>
        <end position="140"/>
    </location>
</feature>
<proteinExistence type="predicted"/>
<evidence type="ECO:0000313" key="3">
    <source>
        <dbReference type="Proteomes" id="UP000027586"/>
    </source>
</evidence>
<organism evidence="2 3">
    <name type="scientific">Lichtheimia corymbifera JMRC:FSU:9682</name>
    <dbReference type="NCBI Taxonomy" id="1263082"/>
    <lineage>
        <taxon>Eukaryota</taxon>
        <taxon>Fungi</taxon>
        <taxon>Fungi incertae sedis</taxon>
        <taxon>Mucoromycota</taxon>
        <taxon>Mucoromycotina</taxon>
        <taxon>Mucoromycetes</taxon>
        <taxon>Mucorales</taxon>
        <taxon>Lichtheimiaceae</taxon>
        <taxon>Lichtheimia</taxon>
    </lineage>
</organism>
<name>A0A068S0A2_9FUNG</name>
<keyword evidence="1" id="KW-1133">Transmembrane helix</keyword>
<evidence type="ECO:0000256" key="1">
    <source>
        <dbReference type="SAM" id="Phobius"/>
    </source>
</evidence>
<dbReference type="EMBL" id="CBTN010000032">
    <property type="protein sequence ID" value="CDH55689.1"/>
    <property type="molecule type" value="Genomic_DNA"/>
</dbReference>
<protein>
    <submittedName>
        <fullName evidence="2">Uncharacterized protein</fullName>
    </submittedName>
</protein>
<feature type="transmembrane region" description="Helical" evidence="1">
    <location>
        <begin position="12"/>
        <end position="31"/>
    </location>
</feature>
<sequence length="322" mass="37515">MQQFSWTRVSDFCRFPVSFLLSFYVLTFFFLPSLQLHSHSDGNGHLFKVGICHTPRSATTKGFNSAHKAVNIQLYHSVSDVLYNSSFLYIRDAFHMLVCMDPLLHDTRYVVPEAQPQTIGYSSAFTSCTVLVTSTITFFLTRSSIMSSMAARLPIEALKYTSLLRHHTQFIRTCHAMDSNRWKEQCPYGLFIFVQVPSTLVPLVLRIPGMLLWLLVALSARTMDHITWMRLRMMVDWKRAHVFDERRRFTVFGILESMHAAAIWQSWMRDIFDDRNKERNDTSPVASILVTRTLFTLQSCFFHYIYFDKDTLTYAILLLFYG</sequence>
<dbReference type="Proteomes" id="UP000027586">
    <property type="component" value="Unassembled WGS sequence"/>
</dbReference>
<keyword evidence="1" id="KW-0812">Transmembrane</keyword>
<keyword evidence="1" id="KW-0472">Membrane</keyword>
<feature type="transmembrane region" description="Helical" evidence="1">
    <location>
        <begin position="287"/>
        <end position="307"/>
    </location>
</feature>
<gene>
    <name evidence="2" type="ORF">LCOR_06806.1</name>
</gene>
<dbReference type="AlphaFoldDB" id="A0A068S0A2"/>
<comment type="caution">
    <text evidence="2">The sequence shown here is derived from an EMBL/GenBank/DDBJ whole genome shotgun (WGS) entry which is preliminary data.</text>
</comment>
<evidence type="ECO:0000313" key="2">
    <source>
        <dbReference type="EMBL" id="CDH55689.1"/>
    </source>
</evidence>
<keyword evidence="3" id="KW-1185">Reference proteome</keyword>